<evidence type="ECO:0000256" key="1">
    <source>
        <dbReference type="SAM" id="Phobius"/>
    </source>
</evidence>
<feature type="transmembrane region" description="Helical" evidence="1">
    <location>
        <begin position="6"/>
        <end position="29"/>
    </location>
</feature>
<keyword evidence="1" id="KW-0812">Transmembrane</keyword>
<proteinExistence type="predicted"/>
<dbReference type="Proteomes" id="UP000694414">
    <property type="component" value="Unplaced"/>
</dbReference>
<name>A0A8C9ABE1_PROSS</name>
<keyword evidence="1" id="KW-0472">Membrane</keyword>
<organism evidence="2 3">
    <name type="scientific">Prolemur simus</name>
    <name type="common">Greater bamboo lemur</name>
    <name type="synonym">Hapalemur simus</name>
    <dbReference type="NCBI Taxonomy" id="1328070"/>
    <lineage>
        <taxon>Eukaryota</taxon>
        <taxon>Metazoa</taxon>
        <taxon>Chordata</taxon>
        <taxon>Craniata</taxon>
        <taxon>Vertebrata</taxon>
        <taxon>Euteleostomi</taxon>
        <taxon>Mammalia</taxon>
        <taxon>Eutheria</taxon>
        <taxon>Euarchontoglires</taxon>
        <taxon>Primates</taxon>
        <taxon>Strepsirrhini</taxon>
        <taxon>Lemuriformes</taxon>
        <taxon>Lemuridae</taxon>
        <taxon>Prolemur</taxon>
    </lineage>
</organism>
<keyword evidence="1" id="KW-1133">Transmembrane helix</keyword>
<reference evidence="2" key="1">
    <citation type="submission" date="2025-08" db="UniProtKB">
        <authorList>
            <consortium name="Ensembl"/>
        </authorList>
    </citation>
    <scope>IDENTIFICATION</scope>
</reference>
<protein>
    <submittedName>
        <fullName evidence="2">Uncharacterized protein</fullName>
    </submittedName>
</protein>
<dbReference type="Ensembl" id="ENSPSMT00000036088.1">
    <property type="protein sequence ID" value="ENSPSMP00000031275.1"/>
    <property type="gene ID" value="ENSPSMG00000021693.1"/>
</dbReference>
<dbReference type="AlphaFoldDB" id="A0A8C9ABE1"/>
<evidence type="ECO:0000313" key="3">
    <source>
        <dbReference type="Proteomes" id="UP000694414"/>
    </source>
</evidence>
<sequence>MDQEPTLLIIKPLFLFVSYFLLFLFICAWHNNVIIRISQSISSAGNLTECWIKHAKPKSLHNFRDPLVHIVTEFARIPNVTICSDCSAGVFYKFNFLDPFILTPCFNLTNRGLG</sequence>
<keyword evidence="3" id="KW-1185">Reference proteome</keyword>
<evidence type="ECO:0000313" key="2">
    <source>
        <dbReference type="Ensembl" id="ENSPSMP00000031275.1"/>
    </source>
</evidence>
<reference evidence="2" key="2">
    <citation type="submission" date="2025-09" db="UniProtKB">
        <authorList>
            <consortium name="Ensembl"/>
        </authorList>
    </citation>
    <scope>IDENTIFICATION</scope>
</reference>
<accession>A0A8C9ABE1</accession>